<accession>A0A6B3RFV5</accession>
<dbReference type="SUPFAM" id="SSF53254">
    <property type="entry name" value="Phosphoglycerate mutase-like"/>
    <property type="match status" value="1"/>
</dbReference>
<feature type="chain" id="PRO_5025335808" evidence="1">
    <location>
        <begin position="19"/>
        <end position="180"/>
    </location>
</feature>
<name>A0A6B3RFV5_9RHOB</name>
<dbReference type="Gene3D" id="3.40.50.1240">
    <property type="entry name" value="Phosphoglycerate mutase-like"/>
    <property type="match status" value="1"/>
</dbReference>
<organism evidence="2 3">
    <name type="scientific">Pseudotabrizicola algicola</name>
    <dbReference type="NCBI Taxonomy" id="2709381"/>
    <lineage>
        <taxon>Bacteria</taxon>
        <taxon>Pseudomonadati</taxon>
        <taxon>Pseudomonadota</taxon>
        <taxon>Alphaproteobacteria</taxon>
        <taxon>Rhodobacterales</taxon>
        <taxon>Paracoccaceae</taxon>
        <taxon>Pseudotabrizicola</taxon>
    </lineage>
</organism>
<dbReference type="RefSeq" id="WP_164609014.1">
    <property type="nucleotide sequence ID" value="NZ_JAAIKE010000001.1"/>
</dbReference>
<dbReference type="InterPro" id="IPR013078">
    <property type="entry name" value="His_Pase_superF_clade-1"/>
</dbReference>
<keyword evidence="1" id="KW-0732">Signal</keyword>
<proteinExistence type="predicted"/>
<comment type="caution">
    <text evidence="2">The sequence shown here is derived from an EMBL/GenBank/DDBJ whole genome shotgun (WGS) entry which is preliminary data.</text>
</comment>
<dbReference type="Pfam" id="PF00300">
    <property type="entry name" value="His_Phos_1"/>
    <property type="match status" value="1"/>
</dbReference>
<evidence type="ECO:0000256" key="1">
    <source>
        <dbReference type="SAM" id="SignalP"/>
    </source>
</evidence>
<dbReference type="InterPro" id="IPR029033">
    <property type="entry name" value="His_PPase_superfam"/>
</dbReference>
<feature type="signal peptide" evidence="1">
    <location>
        <begin position="1"/>
        <end position="18"/>
    </location>
</feature>
<gene>
    <name evidence="2" type="ORF">G3572_02115</name>
</gene>
<evidence type="ECO:0000313" key="2">
    <source>
        <dbReference type="EMBL" id="NEX44984.1"/>
    </source>
</evidence>
<dbReference type="SMART" id="SM00855">
    <property type="entry name" value="PGAM"/>
    <property type="match status" value="1"/>
</dbReference>
<sequence>MRVFFILVLIFLASPLRADPLAAASEPGAILLMRHAIAPGTGDPASFRLEDCSTQRNLNAAGRAQARAIGARFRAAGITFAQVLTSEWCRARDTAALLDLGPVTPFPPANSFFSSRQDEPAQSAALLEHLATLPPEARVIIVTHQVNISALTGIVPQSGEALVTRHTGQGLEVVDRLPPP</sequence>
<evidence type="ECO:0000313" key="3">
    <source>
        <dbReference type="Proteomes" id="UP000481421"/>
    </source>
</evidence>
<reference evidence="2 3" key="1">
    <citation type="submission" date="2020-02" db="EMBL/GenBank/DDBJ databases">
        <title>Rhodobacter algicola sp. nov., isolated from microalga culture.</title>
        <authorList>
            <person name="Park C.-Y."/>
        </authorList>
    </citation>
    <scope>NUCLEOTIDE SEQUENCE [LARGE SCALE GENOMIC DNA]</scope>
    <source>
        <strain evidence="2 3">ETT8</strain>
    </source>
</reference>
<dbReference type="CDD" id="cd07040">
    <property type="entry name" value="HP"/>
    <property type="match status" value="1"/>
</dbReference>
<dbReference type="EMBL" id="JAAIKE010000001">
    <property type="protein sequence ID" value="NEX44984.1"/>
    <property type="molecule type" value="Genomic_DNA"/>
</dbReference>
<protein>
    <submittedName>
        <fullName evidence="2">Histidine phosphatase family protein</fullName>
    </submittedName>
</protein>
<keyword evidence="3" id="KW-1185">Reference proteome</keyword>
<dbReference type="Proteomes" id="UP000481421">
    <property type="component" value="Unassembled WGS sequence"/>
</dbReference>
<dbReference type="AlphaFoldDB" id="A0A6B3RFV5"/>